<comment type="subunit">
    <text evidence="15">Heteromultimer composed of HisG and HisZ subunits.</text>
</comment>
<dbReference type="CDD" id="cd13595">
    <property type="entry name" value="PBP2_HisGs"/>
    <property type="match status" value="1"/>
</dbReference>
<comment type="catalytic activity">
    <reaction evidence="1 15">
        <text>1-(5-phospho-beta-D-ribosyl)-ATP + diphosphate = 5-phospho-alpha-D-ribose 1-diphosphate + ATP</text>
        <dbReference type="Rhea" id="RHEA:18473"/>
        <dbReference type="ChEBI" id="CHEBI:30616"/>
        <dbReference type="ChEBI" id="CHEBI:33019"/>
        <dbReference type="ChEBI" id="CHEBI:58017"/>
        <dbReference type="ChEBI" id="CHEBI:73183"/>
        <dbReference type="EC" id="2.4.2.17"/>
    </reaction>
</comment>
<dbReference type="PROSITE" id="PS01316">
    <property type="entry name" value="ATP_P_PHORIBOSYLTR"/>
    <property type="match status" value="1"/>
</dbReference>
<dbReference type="FunFam" id="3.40.190.10:FF:000008">
    <property type="entry name" value="ATP phosphoribosyltransferase"/>
    <property type="match status" value="1"/>
</dbReference>
<dbReference type="Pfam" id="PF01634">
    <property type="entry name" value="HisG"/>
    <property type="match status" value="1"/>
</dbReference>
<keyword evidence="8 15" id="KW-0028">Amino-acid biosynthesis</keyword>
<dbReference type="Proteomes" id="UP000268059">
    <property type="component" value="Chromosome"/>
</dbReference>
<keyword evidence="13 15" id="KW-0368">Histidine biosynthesis</keyword>
<keyword evidence="7 15" id="KW-0963">Cytoplasm</keyword>
<dbReference type="EMBL" id="AP019309">
    <property type="protein sequence ID" value="BBH25666.1"/>
    <property type="molecule type" value="Genomic_DNA"/>
</dbReference>
<evidence type="ECO:0000256" key="8">
    <source>
        <dbReference type="ARBA" id="ARBA00022605"/>
    </source>
</evidence>
<keyword evidence="18" id="KW-1185">Reference proteome</keyword>
<dbReference type="RefSeq" id="WP_125118592.1">
    <property type="nucleotide sequence ID" value="NZ_AP019309.1"/>
</dbReference>
<dbReference type="PANTHER" id="PTHR21403">
    <property type="entry name" value="ATP PHOSPHORIBOSYLTRANSFERASE ATP-PRTASE"/>
    <property type="match status" value="1"/>
</dbReference>
<dbReference type="GO" id="GO:0005737">
    <property type="term" value="C:cytoplasm"/>
    <property type="evidence" value="ECO:0007669"/>
    <property type="project" value="UniProtKB-SubCell"/>
</dbReference>
<evidence type="ECO:0000256" key="15">
    <source>
        <dbReference type="HAMAP-Rule" id="MF_01018"/>
    </source>
</evidence>
<evidence type="ECO:0000256" key="4">
    <source>
        <dbReference type="ARBA" id="ARBA00009489"/>
    </source>
</evidence>
<gene>
    <name evidence="15 17" type="primary">hisG</name>
    <name evidence="17" type="ORF">SG0102_06000</name>
</gene>
<comment type="domain">
    <text evidence="15">Lacks the C-terminal regulatory region which is replaced by HisZ.</text>
</comment>
<dbReference type="InterPro" id="IPR018198">
    <property type="entry name" value="ATP_PRibTrfase_CS"/>
</dbReference>
<accession>A0A3G9J4I9</accession>
<evidence type="ECO:0000256" key="10">
    <source>
        <dbReference type="ARBA" id="ARBA00022679"/>
    </source>
</evidence>
<keyword evidence="9 15" id="KW-0328">Glycosyltransferase</keyword>
<dbReference type="GO" id="GO:0000105">
    <property type="term" value="P:L-histidine biosynthetic process"/>
    <property type="evidence" value="ECO:0007669"/>
    <property type="project" value="UniProtKB-UniRule"/>
</dbReference>
<dbReference type="Gene3D" id="3.40.190.10">
    <property type="entry name" value="Periplasmic binding protein-like II"/>
    <property type="match status" value="2"/>
</dbReference>
<comment type="function">
    <text evidence="14 15">Catalyzes the condensation of ATP and 5-phosphoribose 1-diphosphate to form N'-(5'-phosphoribosyl)-ATP (PR-ATP). Has a crucial role in the pathway because the rate of histidine biosynthesis seems to be controlled primarily by regulation of HisG enzymatic activity.</text>
</comment>
<keyword evidence="11 15" id="KW-0547">Nucleotide-binding</keyword>
<evidence type="ECO:0000313" key="18">
    <source>
        <dbReference type="Proteomes" id="UP000268059"/>
    </source>
</evidence>
<evidence type="ECO:0000256" key="6">
    <source>
        <dbReference type="ARBA" id="ARBA00020998"/>
    </source>
</evidence>
<keyword evidence="12 15" id="KW-0067">ATP-binding</keyword>
<proteinExistence type="inferred from homology"/>
<sequence length="210" mass="23820">MIKIAITKGRIEKQVVKMLKEKGFDMDPIINKDRELLIETKDGISMIFAKANDVLTFLEHGIVDVGFVGKDTLMEADFDDYYELLDLEIGKCYFAVAAYPEYRTKTFNRRKRIASKYTTVAKEYFASKREDVEIIKLEGSVELGPVVGLSDAIVDIVETGSTLKANGLEVIEKVADISTRMVVNKVSLKYKKEEIFKLVDALKKEDQEKC</sequence>
<evidence type="ECO:0000256" key="7">
    <source>
        <dbReference type="ARBA" id="ARBA00022490"/>
    </source>
</evidence>
<evidence type="ECO:0000256" key="1">
    <source>
        <dbReference type="ARBA" id="ARBA00000915"/>
    </source>
</evidence>
<name>A0A3G9J4I9_9FIRM</name>
<dbReference type="InParanoid" id="A0A3G9J4I9"/>
<dbReference type="GO" id="GO:0003879">
    <property type="term" value="F:ATP phosphoribosyltransferase activity"/>
    <property type="evidence" value="ECO:0007669"/>
    <property type="project" value="UniProtKB-UniRule"/>
</dbReference>
<dbReference type="HAMAP" id="MF_01018">
    <property type="entry name" value="HisG_Short"/>
    <property type="match status" value="1"/>
</dbReference>
<evidence type="ECO:0000256" key="3">
    <source>
        <dbReference type="ARBA" id="ARBA00004667"/>
    </source>
</evidence>
<evidence type="ECO:0000313" key="17">
    <source>
        <dbReference type="EMBL" id="BBH25666.1"/>
    </source>
</evidence>
<reference evidence="17 18" key="1">
    <citation type="submission" date="2018-11" db="EMBL/GenBank/DDBJ databases">
        <title>Novel Erysipelotrichaceae bacterium isolated from small intestine of a swine.</title>
        <authorList>
            <person name="Kim J.S."/>
            <person name="Choe H."/>
            <person name="Lee Y.R."/>
            <person name="Kim K.M."/>
            <person name="Park D.S."/>
        </authorList>
    </citation>
    <scope>NUCLEOTIDE SEQUENCE [LARGE SCALE GENOMIC DNA]</scope>
    <source>
        <strain evidence="17 18">SG0102</strain>
    </source>
</reference>
<dbReference type="InterPro" id="IPR001348">
    <property type="entry name" value="ATP_PRibTrfase_HisG"/>
</dbReference>
<evidence type="ECO:0000256" key="5">
    <source>
        <dbReference type="ARBA" id="ARBA00011946"/>
    </source>
</evidence>
<evidence type="ECO:0000259" key="16">
    <source>
        <dbReference type="Pfam" id="PF01634"/>
    </source>
</evidence>
<comment type="pathway">
    <text evidence="3 15">Amino-acid biosynthesis; L-histidine biosynthesis; L-histidine from 5-phospho-alpha-D-ribose 1-diphosphate: step 1/9.</text>
</comment>
<comment type="subcellular location">
    <subcellularLocation>
        <location evidence="2 15">Cytoplasm</location>
    </subcellularLocation>
</comment>
<dbReference type="OrthoDB" id="9801867at2"/>
<evidence type="ECO:0000256" key="12">
    <source>
        <dbReference type="ARBA" id="ARBA00022840"/>
    </source>
</evidence>
<dbReference type="FunCoup" id="A0A3G9J4I9">
    <property type="interactions" value="341"/>
</dbReference>
<evidence type="ECO:0000256" key="11">
    <source>
        <dbReference type="ARBA" id="ARBA00022741"/>
    </source>
</evidence>
<dbReference type="AlphaFoldDB" id="A0A3G9J4I9"/>
<evidence type="ECO:0000256" key="14">
    <source>
        <dbReference type="ARBA" id="ARBA00024861"/>
    </source>
</evidence>
<organism evidence="17 18">
    <name type="scientific">Intestinibaculum porci</name>
    <dbReference type="NCBI Taxonomy" id="2487118"/>
    <lineage>
        <taxon>Bacteria</taxon>
        <taxon>Bacillati</taxon>
        <taxon>Bacillota</taxon>
        <taxon>Erysipelotrichia</taxon>
        <taxon>Erysipelotrichales</taxon>
        <taxon>Erysipelotrichaceae</taxon>
        <taxon>Intestinibaculum</taxon>
    </lineage>
</organism>
<dbReference type="InterPro" id="IPR024893">
    <property type="entry name" value="ATP_PRibTrfase_HisG_short"/>
</dbReference>
<evidence type="ECO:0000256" key="13">
    <source>
        <dbReference type="ARBA" id="ARBA00023102"/>
    </source>
</evidence>
<evidence type="ECO:0000256" key="9">
    <source>
        <dbReference type="ARBA" id="ARBA00022676"/>
    </source>
</evidence>
<comment type="similarity">
    <text evidence="4 15">Belongs to the ATP phosphoribosyltransferase family. Short subfamily.</text>
</comment>
<dbReference type="GO" id="GO:0005524">
    <property type="term" value="F:ATP binding"/>
    <property type="evidence" value="ECO:0007669"/>
    <property type="project" value="UniProtKB-KW"/>
</dbReference>
<dbReference type="SUPFAM" id="SSF53850">
    <property type="entry name" value="Periplasmic binding protein-like II"/>
    <property type="match status" value="1"/>
</dbReference>
<dbReference type="EC" id="2.4.2.17" evidence="5 15"/>
<dbReference type="UniPathway" id="UPA00031">
    <property type="reaction ID" value="UER00006"/>
</dbReference>
<protein>
    <recommendedName>
        <fullName evidence="6 15">ATP phosphoribosyltransferase</fullName>
        <shortName evidence="15">ATP-PRT</shortName>
        <shortName evidence="15">ATP-PRTase</shortName>
        <ecNumber evidence="5 15">2.4.2.17</ecNumber>
    </recommendedName>
</protein>
<dbReference type="NCBIfam" id="TIGR00070">
    <property type="entry name" value="hisG"/>
    <property type="match status" value="1"/>
</dbReference>
<dbReference type="InterPro" id="IPR013820">
    <property type="entry name" value="ATP_PRibTrfase_cat"/>
</dbReference>
<keyword evidence="10 15" id="KW-0808">Transferase</keyword>
<dbReference type="KEGG" id="ebm:SG0102_06000"/>
<dbReference type="PANTHER" id="PTHR21403:SF8">
    <property type="entry name" value="ATP PHOSPHORIBOSYLTRANSFERASE"/>
    <property type="match status" value="1"/>
</dbReference>
<evidence type="ECO:0000256" key="2">
    <source>
        <dbReference type="ARBA" id="ARBA00004496"/>
    </source>
</evidence>
<feature type="domain" description="ATP phosphoribosyltransferase catalytic" evidence="16">
    <location>
        <begin position="50"/>
        <end position="203"/>
    </location>
</feature>